<dbReference type="PANTHER" id="PTHR11610">
    <property type="entry name" value="LIPASE"/>
    <property type="match status" value="1"/>
</dbReference>
<dbReference type="SUPFAM" id="SSF53474">
    <property type="entry name" value="alpha/beta-Hydrolases"/>
    <property type="match status" value="1"/>
</dbReference>
<evidence type="ECO:0000256" key="1">
    <source>
        <dbReference type="ARBA" id="ARBA00004613"/>
    </source>
</evidence>
<dbReference type="PIRSF" id="PIRSF000865">
    <property type="entry name" value="Lipoprotein_lipase_LIPH"/>
    <property type="match status" value="1"/>
</dbReference>
<feature type="signal peptide" evidence="7">
    <location>
        <begin position="1"/>
        <end position="22"/>
    </location>
</feature>
<feature type="domain" description="Lipase" evidence="8">
    <location>
        <begin position="42"/>
        <end position="391"/>
    </location>
</feature>
<dbReference type="GO" id="GO:0005615">
    <property type="term" value="C:extracellular space"/>
    <property type="evidence" value="ECO:0007669"/>
    <property type="project" value="TreeGrafter"/>
</dbReference>
<keyword evidence="5" id="KW-0106">Calcium</keyword>
<proteinExistence type="inferred from homology"/>
<organism evidence="9">
    <name type="scientific">Dermatophagoides farinae</name>
    <name type="common">American house dust mite</name>
    <dbReference type="NCBI Taxonomy" id="6954"/>
    <lineage>
        <taxon>Eukaryota</taxon>
        <taxon>Metazoa</taxon>
        <taxon>Ecdysozoa</taxon>
        <taxon>Arthropoda</taxon>
        <taxon>Chelicerata</taxon>
        <taxon>Arachnida</taxon>
        <taxon>Acari</taxon>
        <taxon>Acariformes</taxon>
        <taxon>Sarcoptiformes</taxon>
        <taxon>Astigmata</taxon>
        <taxon>Psoroptidia</taxon>
        <taxon>Analgoidea</taxon>
        <taxon>Pyroglyphidae</taxon>
        <taxon>Dermatophagoidinae</taxon>
        <taxon>Dermatophagoides</taxon>
    </lineage>
</organism>
<feature type="chain" id="PRO_5039612067" evidence="7">
    <location>
        <begin position="23"/>
        <end position="529"/>
    </location>
</feature>
<dbReference type="GO" id="GO:0052689">
    <property type="term" value="F:carboxylic ester hydrolase activity"/>
    <property type="evidence" value="ECO:0007669"/>
    <property type="project" value="InterPro"/>
</dbReference>
<comment type="similarity">
    <text evidence="2 6">Belongs to the AB hydrolase superfamily. Lipase family.</text>
</comment>
<dbReference type="EMBL" id="SDOV01000005">
    <property type="protein sequence ID" value="KAH7640547.1"/>
    <property type="molecule type" value="Genomic_DNA"/>
</dbReference>
<dbReference type="InterPro" id="IPR013818">
    <property type="entry name" value="Lipase"/>
</dbReference>
<comment type="caution">
    <text evidence="9">The sequence shown here is derived from an EMBL/GenBank/DDBJ whole genome shotgun (WGS) entry which is preliminary data.</text>
</comment>
<feature type="binding site" evidence="5">
    <location>
        <position position="237"/>
    </location>
    <ligand>
        <name>Ca(2+)</name>
        <dbReference type="ChEBI" id="CHEBI:29108"/>
    </ligand>
</feature>
<dbReference type="PRINTS" id="PR00821">
    <property type="entry name" value="TAGLIPASE"/>
</dbReference>
<evidence type="ECO:0000256" key="6">
    <source>
        <dbReference type="RuleBase" id="RU004262"/>
    </source>
</evidence>
<dbReference type="OrthoDB" id="6498498at2759"/>
<sequence>MKITTILSFCFVLPILMANGSGFGDLLKNNHLLKNLPINQGEICYENFGCYNASEIGSEWPITKLMSFYPEPPEKQNITFYVFSCKNRYNPSILSYNVNEDEMKNLNYDRNLRTIFIIHGFTDFYDQFNWMGNLKDGILTMEPCRFNVITVDWRGGSIVQNYLKAVANTRLVGFVVASMIKKLNKVYETTNDHFTVIGHSLGGQISGFVGKNLQTHEKLRLIIGLDPAGPAFSNVSEKSCLNPNDAQLVISIHTNGGKNIANGFGILKPSGHYSFYPNGGENQNGCEPVRGVLNILLHGIRIGLTDTFACSHRRAYLLFSNFESKYDDFQSIAYRCNNHNDFLAGKCGECNELDDCKRWGGWFDYWQEQKLSETWTEPIKYFVETRDIEPYSYFHYQIMIKTANGFESVNATLTMNITGSLRSDYSPKATIEAIFEPNKIYTHLFLVEKTIGMIQSINMKISYDDDDESETESEESAFIIVDNIKVNYMNGYSESQRQQLSSQLAPMTEKDSKMFVNTLEASRFRLVDN</sequence>
<evidence type="ECO:0000259" key="8">
    <source>
        <dbReference type="Pfam" id="PF00151"/>
    </source>
</evidence>
<keyword evidence="3" id="KW-0964">Secreted</keyword>
<protein>
    <submittedName>
        <fullName evidence="9">Lipase-like protein</fullName>
    </submittedName>
</protein>
<evidence type="ECO:0000256" key="4">
    <source>
        <dbReference type="PIRSR" id="PIRSR000865-1"/>
    </source>
</evidence>
<reference evidence="9" key="2">
    <citation type="journal article" date="2021" name="World Allergy Organ. J.">
        <title>Chromosome-level assembly of Dermatophagoides farinae genome and transcriptome reveals two novel allergens Der f 37 and Der f 39.</title>
        <authorList>
            <person name="Chen J."/>
            <person name="Cai Z."/>
            <person name="Fan D."/>
            <person name="Hu J."/>
            <person name="Hou Y."/>
            <person name="He Y."/>
            <person name="Zhang Z."/>
            <person name="Zhao Z."/>
            <person name="Gao P."/>
            <person name="Hu W."/>
            <person name="Sun J."/>
            <person name="Li J."/>
            <person name="Ji K."/>
        </authorList>
    </citation>
    <scope>NUCLEOTIDE SEQUENCE</scope>
    <source>
        <strain evidence="9">JKM2019</strain>
    </source>
</reference>
<feature type="binding site" evidence="5">
    <location>
        <position position="245"/>
    </location>
    <ligand>
        <name>Ca(2+)</name>
        <dbReference type="ChEBI" id="CHEBI:29108"/>
    </ligand>
</feature>
<keyword evidence="5" id="KW-0479">Metal-binding</keyword>
<evidence type="ECO:0000313" key="9">
    <source>
        <dbReference type="EMBL" id="KAH7640547.1"/>
    </source>
</evidence>
<dbReference type="AlphaFoldDB" id="A0A9D4NYG3"/>
<evidence type="ECO:0000256" key="3">
    <source>
        <dbReference type="ARBA" id="ARBA00022525"/>
    </source>
</evidence>
<dbReference type="InterPro" id="IPR016272">
    <property type="entry name" value="Lipase_LIPH"/>
</dbReference>
<feature type="active site" description="Charge relay system" evidence="4">
    <location>
        <position position="226"/>
    </location>
</feature>
<name>A0A9D4NYG3_DERFA</name>
<dbReference type="Pfam" id="PF00151">
    <property type="entry name" value="Lipase"/>
    <property type="match status" value="1"/>
</dbReference>
<accession>A0A9D4NYG3</accession>
<comment type="subcellular location">
    <subcellularLocation>
        <location evidence="1">Secreted</location>
    </subcellularLocation>
</comment>
<evidence type="ECO:0000256" key="5">
    <source>
        <dbReference type="PIRSR" id="PIRSR000865-2"/>
    </source>
</evidence>
<dbReference type="GO" id="GO:0046872">
    <property type="term" value="F:metal ion binding"/>
    <property type="evidence" value="ECO:0007669"/>
    <property type="project" value="UniProtKB-KW"/>
</dbReference>
<evidence type="ECO:0000256" key="2">
    <source>
        <dbReference type="ARBA" id="ARBA00010701"/>
    </source>
</evidence>
<evidence type="ECO:0000256" key="7">
    <source>
        <dbReference type="SAM" id="SignalP"/>
    </source>
</evidence>
<dbReference type="Gene3D" id="3.40.50.1820">
    <property type="entry name" value="alpha/beta hydrolase"/>
    <property type="match status" value="1"/>
</dbReference>
<dbReference type="SUPFAM" id="SSF49723">
    <property type="entry name" value="Lipase/lipooxygenase domain (PLAT/LH2 domain)"/>
    <property type="match status" value="1"/>
</dbReference>
<dbReference type="GO" id="GO:0016298">
    <property type="term" value="F:lipase activity"/>
    <property type="evidence" value="ECO:0007669"/>
    <property type="project" value="InterPro"/>
</dbReference>
<dbReference type="GO" id="GO:0016042">
    <property type="term" value="P:lipid catabolic process"/>
    <property type="evidence" value="ECO:0007669"/>
    <property type="project" value="TreeGrafter"/>
</dbReference>
<dbReference type="PANTHER" id="PTHR11610:SF173">
    <property type="entry name" value="LIPASE DOMAIN-CONTAINING PROTEIN-RELATED"/>
    <property type="match status" value="1"/>
</dbReference>
<reference evidence="9" key="1">
    <citation type="submission" date="2020-06" db="EMBL/GenBank/DDBJ databases">
        <authorList>
            <person name="Ji K."/>
            <person name="Li J."/>
        </authorList>
    </citation>
    <scope>NUCLEOTIDE SEQUENCE</scope>
    <source>
        <strain evidence="9">JKM2019</strain>
        <tissue evidence="9">Whole body</tissue>
    </source>
</reference>
<dbReference type="InterPro" id="IPR000734">
    <property type="entry name" value="TAG_lipase"/>
</dbReference>
<dbReference type="InterPro" id="IPR029058">
    <property type="entry name" value="AB_hydrolase_fold"/>
</dbReference>
<feature type="active site" description="Nucleophile" evidence="4">
    <location>
        <position position="200"/>
    </location>
</feature>
<dbReference type="Proteomes" id="UP000828236">
    <property type="component" value="Unassembled WGS sequence"/>
</dbReference>
<feature type="active site" description="Charge relay system" evidence="4">
    <location>
        <position position="312"/>
    </location>
</feature>
<keyword evidence="7" id="KW-0732">Signal</keyword>
<gene>
    <name evidence="9" type="ORF">HUG17_8014</name>
</gene>
<dbReference type="InterPro" id="IPR036392">
    <property type="entry name" value="PLAT/LH2_dom_sf"/>
</dbReference>